<evidence type="ECO:0000259" key="2">
    <source>
        <dbReference type="PROSITE" id="PS50846"/>
    </source>
</evidence>
<sequence length="346" mass="39063">MVQKEEADHKNDALPSAVFKLDLHCEGCIKKIKRSVLHLDGVEDVKVDMPGNKVTVIGKVDPHKVRDKLADKIKKTVEIVSFPSPPKKDVAGDKPQPEKKKPEEEKKNKPDDKKSDDIKIEEKSPKQSVQNTVVLKIRLHCDGCIKKIEKIILKIKGVESVNSDLGKDLVTIKGIIEAKEIVPYLTEKFKRTVEVVQPKKEDGKNKEKDDGKQKSKENQGGGGGGGDKIEEVATKMEVNKMEHYGYGHQPPMYWYDGYEPGQSSNHTVEVQQGYPNQQGYYDYNNHVNEHEQGYSYNGQGYGYNNHVNQAQGGYMVEPQQQQPFYMHPNHPPPQMFSDENPNACSL</sequence>
<dbReference type="InterPro" id="IPR044594">
    <property type="entry name" value="HIPP01/3/5/6"/>
</dbReference>
<feature type="domain" description="HMA" evidence="2">
    <location>
        <begin position="130"/>
        <end position="201"/>
    </location>
</feature>
<feature type="compositionally biased region" description="Basic and acidic residues" evidence="1">
    <location>
        <begin position="199"/>
        <end position="217"/>
    </location>
</feature>
<evidence type="ECO:0000313" key="3">
    <source>
        <dbReference type="EMBL" id="GAU20317.1"/>
    </source>
</evidence>
<feature type="compositionally biased region" description="Basic and acidic residues" evidence="1">
    <location>
        <begin position="86"/>
        <end position="125"/>
    </location>
</feature>
<dbReference type="PANTHER" id="PTHR46413:SF1">
    <property type="entry name" value="HEAVY METAL-ASSOCIATED ISOPRENYLATED PLANT PROTEIN 6"/>
    <property type="match status" value="1"/>
</dbReference>
<dbReference type="GO" id="GO:0046872">
    <property type="term" value="F:metal ion binding"/>
    <property type="evidence" value="ECO:0007669"/>
    <property type="project" value="InterPro"/>
</dbReference>
<feature type="region of interest" description="Disordered" evidence="1">
    <location>
        <begin position="82"/>
        <end position="125"/>
    </location>
</feature>
<dbReference type="Proteomes" id="UP000242715">
    <property type="component" value="Unassembled WGS sequence"/>
</dbReference>
<evidence type="ECO:0000313" key="4">
    <source>
        <dbReference type="Proteomes" id="UP000242715"/>
    </source>
</evidence>
<proteinExistence type="predicted"/>
<dbReference type="CDD" id="cd00371">
    <property type="entry name" value="HMA"/>
    <property type="match status" value="1"/>
</dbReference>
<feature type="domain" description="HMA" evidence="2">
    <location>
        <begin position="14"/>
        <end position="81"/>
    </location>
</feature>
<dbReference type="AlphaFoldDB" id="A0A2Z6LQ92"/>
<keyword evidence="4" id="KW-1185">Reference proteome</keyword>
<dbReference type="InterPro" id="IPR036163">
    <property type="entry name" value="HMA_dom_sf"/>
</dbReference>
<gene>
    <name evidence="3" type="ORF">TSUD_337980</name>
</gene>
<dbReference type="PANTHER" id="PTHR46413">
    <property type="entry name" value="HEAVY METAL-ASSOCIATED ISOPRENYLATED PLANT PROTEIN 6"/>
    <property type="match status" value="1"/>
</dbReference>
<feature type="non-terminal residue" evidence="3">
    <location>
        <position position="346"/>
    </location>
</feature>
<feature type="region of interest" description="Disordered" evidence="1">
    <location>
        <begin position="199"/>
        <end position="229"/>
    </location>
</feature>
<dbReference type="Gene3D" id="3.30.70.100">
    <property type="match status" value="2"/>
</dbReference>
<dbReference type="SUPFAM" id="SSF55008">
    <property type="entry name" value="HMA, heavy metal-associated domain"/>
    <property type="match status" value="2"/>
</dbReference>
<organism evidence="3 4">
    <name type="scientific">Trifolium subterraneum</name>
    <name type="common">Subterranean clover</name>
    <dbReference type="NCBI Taxonomy" id="3900"/>
    <lineage>
        <taxon>Eukaryota</taxon>
        <taxon>Viridiplantae</taxon>
        <taxon>Streptophyta</taxon>
        <taxon>Embryophyta</taxon>
        <taxon>Tracheophyta</taxon>
        <taxon>Spermatophyta</taxon>
        <taxon>Magnoliopsida</taxon>
        <taxon>eudicotyledons</taxon>
        <taxon>Gunneridae</taxon>
        <taxon>Pentapetalae</taxon>
        <taxon>rosids</taxon>
        <taxon>fabids</taxon>
        <taxon>Fabales</taxon>
        <taxon>Fabaceae</taxon>
        <taxon>Papilionoideae</taxon>
        <taxon>50 kb inversion clade</taxon>
        <taxon>NPAAA clade</taxon>
        <taxon>Hologalegina</taxon>
        <taxon>IRL clade</taxon>
        <taxon>Trifolieae</taxon>
        <taxon>Trifolium</taxon>
    </lineage>
</organism>
<protein>
    <recommendedName>
        <fullName evidence="2">HMA domain-containing protein</fullName>
    </recommendedName>
</protein>
<reference evidence="4" key="1">
    <citation type="journal article" date="2017" name="Front. Plant Sci.">
        <title>Climate Clever Clovers: New Paradigm to Reduce the Environmental Footprint of Ruminants by Breeding Low Methanogenic Forages Utilizing Haplotype Variation.</title>
        <authorList>
            <person name="Kaur P."/>
            <person name="Appels R."/>
            <person name="Bayer P.E."/>
            <person name="Keeble-Gagnere G."/>
            <person name="Wang J."/>
            <person name="Hirakawa H."/>
            <person name="Shirasawa K."/>
            <person name="Vercoe P."/>
            <person name="Stefanova K."/>
            <person name="Durmic Z."/>
            <person name="Nichols P."/>
            <person name="Revell C."/>
            <person name="Isobe S.N."/>
            <person name="Edwards D."/>
            <person name="Erskine W."/>
        </authorList>
    </citation>
    <scope>NUCLEOTIDE SEQUENCE [LARGE SCALE GENOMIC DNA]</scope>
    <source>
        <strain evidence="4">cv. Daliak</strain>
    </source>
</reference>
<name>A0A2Z6LQ92_TRISU</name>
<dbReference type="PROSITE" id="PS50846">
    <property type="entry name" value="HMA_2"/>
    <property type="match status" value="2"/>
</dbReference>
<dbReference type="InterPro" id="IPR006121">
    <property type="entry name" value="HMA_dom"/>
</dbReference>
<dbReference type="EMBL" id="DF973211">
    <property type="protein sequence ID" value="GAU20317.1"/>
    <property type="molecule type" value="Genomic_DNA"/>
</dbReference>
<dbReference type="Pfam" id="PF00403">
    <property type="entry name" value="HMA"/>
    <property type="match status" value="2"/>
</dbReference>
<evidence type="ECO:0000256" key="1">
    <source>
        <dbReference type="SAM" id="MobiDB-lite"/>
    </source>
</evidence>
<accession>A0A2Z6LQ92</accession>
<dbReference type="OrthoDB" id="773760at2759"/>